<evidence type="ECO:0000256" key="4">
    <source>
        <dbReference type="ARBA" id="ARBA00022598"/>
    </source>
</evidence>
<reference evidence="16 17" key="1">
    <citation type="submission" date="2020-08" db="EMBL/GenBank/DDBJ databases">
        <title>Genome public.</title>
        <authorList>
            <person name="Liu C."/>
            <person name="Sun Q."/>
        </authorList>
    </citation>
    <scope>NUCLEOTIDE SEQUENCE [LARGE SCALE GENOMIC DNA]</scope>
    <source>
        <strain evidence="16 17">NSJ-6</strain>
    </source>
</reference>
<feature type="domain" description="ATP-grasp" evidence="15">
    <location>
        <begin position="142"/>
        <end position="344"/>
    </location>
</feature>
<evidence type="ECO:0000256" key="11">
    <source>
        <dbReference type="ARBA" id="ARBA00023211"/>
    </source>
</evidence>
<dbReference type="NCBIfam" id="NF002528">
    <property type="entry name" value="PRK01966.1-4"/>
    <property type="match status" value="1"/>
</dbReference>
<dbReference type="Gene3D" id="3.30.1490.20">
    <property type="entry name" value="ATP-grasp fold, A domain"/>
    <property type="match status" value="1"/>
</dbReference>
<keyword evidence="10 13" id="KW-0573">Peptidoglycan synthesis</keyword>
<sequence length="359" mass="40169">MSKKKIAVLFGGCSSEYNVSLSSAYSVIQHINTDKYEVVLIGITKEGEWYLFEDHIDRIKDNTWEEATNKKVTISVSREDHGLIIFEGNNIEKVRVDGIYPVLHGKNGEDGTVQGLCELAGIPVIGCDMLSSALCMDKQLAHDVVAQVGVKVPRGIVITENLEEELILDRIRDLNFPLYIKPMRAGSSFGITKVQDISEVYDAVILALKHDSTVIIEENIEGFEVGCAILGNGNEIIIGEVDEIELSDGFFDFTEKYTLKSSKIHMPARIDEDMAKKVKKEAIKIYKALKCKNFARVDMFITTDKEIVFNEVNTIPGCTSHSRYPNMLKGIGITFDEFINRAIGMVIDDDSKINEEQFI</sequence>
<keyword evidence="4 13" id="KW-0436">Ligase</keyword>
<dbReference type="InterPro" id="IPR013815">
    <property type="entry name" value="ATP_grasp_subdomain_1"/>
</dbReference>
<dbReference type="RefSeq" id="WP_186860776.1">
    <property type="nucleotide sequence ID" value="NZ_JACOOO010000038.1"/>
</dbReference>
<keyword evidence="17" id="KW-1185">Reference proteome</keyword>
<comment type="caution">
    <text evidence="16">The sequence shown here is derived from an EMBL/GenBank/DDBJ whole genome shotgun (WGS) entry which is preliminary data.</text>
</comment>
<dbReference type="Gene3D" id="3.40.50.20">
    <property type="match status" value="1"/>
</dbReference>
<evidence type="ECO:0000256" key="5">
    <source>
        <dbReference type="ARBA" id="ARBA00022723"/>
    </source>
</evidence>
<evidence type="ECO:0000256" key="12">
    <source>
        <dbReference type="ARBA" id="ARBA00023316"/>
    </source>
</evidence>
<keyword evidence="8" id="KW-0460">Magnesium</keyword>
<dbReference type="InterPro" id="IPR016185">
    <property type="entry name" value="PreATP-grasp_dom_sf"/>
</dbReference>
<evidence type="ECO:0000256" key="7">
    <source>
        <dbReference type="ARBA" id="ARBA00022840"/>
    </source>
</evidence>
<evidence type="ECO:0000256" key="9">
    <source>
        <dbReference type="ARBA" id="ARBA00022960"/>
    </source>
</evidence>
<keyword evidence="5" id="KW-0479">Metal-binding</keyword>
<dbReference type="PROSITE" id="PS00843">
    <property type="entry name" value="DALA_DALA_LIGASE_1"/>
    <property type="match status" value="1"/>
</dbReference>
<dbReference type="NCBIfam" id="NF000091">
    <property type="entry name" value="D_ala_D_ser_VanG"/>
    <property type="match status" value="1"/>
</dbReference>
<evidence type="ECO:0000256" key="3">
    <source>
        <dbReference type="ARBA" id="ARBA00010871"/>
    </source>
</evidence>
<evidence type="ECO:0000256" key="2">
    <source>
        <dbReference type="ARBA" id="ARBA00001946"/>
    </source>
</evidence>
<dbReference type="PANTHER" id="PTHR23132:SF25">
    <property type="entry name" value="D-ALANINE--D-ALANINE LIGASE A"/>
    <property type="match status" value="1"/>
</dbReference>
<name>A0ABR7DI69_9CLOT</name>
<accession>A0ABR7DI69</accession>
<proteinExistence type="inferred from homology"/>
<evidence type="ECO:0000256" key="14">
    <source>
        <dbReference type="PROSITE-ProRule" id="PRU00409"/>
    </source>
</evidence>
<dbReference type="Gene3D" id="3.30.470.20">
    <property type="entry name" value="ATP-grasp fold, B domain"/>
    <property type="match status" value="1"/>
</dbReference>
<dbReference type="Pfam" id="PF01820">
    <property type="entry name" value="Dala_Dala_lig_N"/>
    <property type="match status" value="1"/>
</dbReference>
<keyword evidence="13" id="KW-0963">Cytoplasm</keyword>
<dbReference type="PANTHER" id="PTHR23132">
    <property type="entry name" value="D-ALANINE--D-ALANINE LIGASE"/>
    <property type="match status" value="1"/>
</dbReference>
<comment type="catalytic activity">
    <reaction evidence="13">
        <text>2 D-alanine + ATP = D-alanyl-D-alanine + ADP + phosphate + H(+)</text>
        <dbReference type="Rhea" id="RHEA:11224"/>
        <dbReference type="ChEBI" id="CHEBI:15378"/>
        <dbReference type="ChEBI" id="CHEBI:30616"/>
        <dbReference type="ChEBI" id="CHEBI:43474"/>
        <dbReference type="ChEBI" id="CHEBI:57416"/>
        <dbReference type="ChEBI" id="CHEBI:57822"/>
        <dbReference type="ChEBI" id="CHEBI:456216"/>
        <dbReference type="EC" id="6.3.2.4"/>
    </reaction>
</comment>
<dbReference type="EMBL" id="JACOOO010000038">
    <property type="protein sequence ID" value="MBC5630383.1"/>
    <property type="molecule type" value="Genomic_DNA"/>
</dbReference>
<dbReference type="InterPro" id="IPR005905">
    <property type="entry name" value="D_ala_D_ala"/>
</dbReference>
<keyword evidence="9 13" id="KW-0133">Cell shape</keyword>
<protein>
    <recommendedName>
        <fullName evidence="13">D-alanine--D-alanine ligase</fullName>
        <ecNumber evidence="13">6.3.2.4</ecNumber>
    </recommendedName>
    <alternativeName>
        <fullName evidence="13">D-Ala-D-Ala ligase</fullName>
    </alternativeName>
    <alternativeName>
        <fullName evidence="13">D-alanylalanine synthetase</fullName>
    </alternativeName>
</protein>
<organism evidence="16 17">
    <name type="scientific">Clostridium hominis</name>
    <dbReference type="NCBI Taxonomy" id="2763036"/>
    <lineage>
        <taxon>Bacteria</taxon>
        <taxon>Bacillati</taxon>
        <taxon>Bacillota</taxon>
        <taxon>Clostridia</taxon>
        <taxon>Eubacteriales</taxon>
        <taxon>Clostridiaceae</taxon>
        <taxon>Clostridium</taxon>
    </lineage>
</organism>
<dbReference type="HAMAP" id="MF_00047">
    <property type="entry name" value="Dala_Dala_lig"/>
    <property type="match status" value="1"/>
</dbReference>
<dbReference type="InterPro" id="IPR000291">
    <property type="entry name" value="D-Ala_lig_Van_CS"/>
</dbReference>
<keyword evidence="7 14" id="KW-0067">ATP-binding</keyword>
<comment type="cofactor">
    <cofactor evidence="1">
        <name>Mn(2+)</name>
        <dbReference type="ChEBI" id="CHEBI:29035"/>
    </cofactor>
</comment>
<dbReference type="PIRSF" id="PIRSF039102">
    <property type="entry name" value="Ddl/VanB"/>
    <property type="match status" value="1"/>
</dbReference>
<evidence type="ECO:0000256" key="8">
    <source>
        <dbReference type="ARBA" id="ARBA00022842"/>
    </source>
</evidence>
<evidence type="ECO:0000259" key="15">
    <source>
        <dbReference type="PROSITE" id="PS50975"/>
    </source>
</evidence>
<comment type="pathway">
    <text evidence="13">Cell wall biogenesis; peptidoglycan biosynthesis.</text>
</comment>
<comment type="similarity">
    <text evidence="3 13">Belongs to the D-alanine--D-alanine ligase family.</text>
</comment>
<keyword evidence="11" id="KW-0464">Manganese</keyword>
<keyword evidence="6 14" id="KW-0547">Nucleotide-binding</keyword>
<comment type="cofactor">
    <cofactor evidence="2">
        <name>Mg(2+)</name>
        <dbReference type="ChEBI" id="CHEBI:18420"/>
    </cofactor>
</comment>
<evidence type="ECO:0000256" key="13">
    <source>
        <dbReference type="HAMAP-Rule" id="MF_00047"/>
    </source>
</evidence>
<dbReference type="PROSITE" id="PS50975">
    <property type="entry name" value="ATP_GRASP"/>
    <property type="match status" value="1"/>
</dbReference>
<evidence type="ECO:0000256" key="10">
    <source>
        <dbReference type="ARBA" id="ARBA00022984"/>
    </source>
</evidence>
<evidence type="ECO:0000256" key="1">
    <source>
        <dbReference type="ARBA" id="ARBA00001936"/>
    </source>
</evidence>
<dbReference type="Pfam" id="PF07478">
    <property type="entry name" value="Dala_Dala_lig_C"/>
    <property type="match status" value="1"/>
</dbReference>
<dbReference type="InterPro" id="IPR011095">
    <property type="entry name" value="Dala_Dala_lig_C"/>
</dbReference>
<comment type="subcellular location">
    <subcellularLocation>
        <location evidence="13">Cytoplasm</location>
    </subcellularLocation>
</comment>
<dbReference type="InterPro" id="IPR011127">
    <property type="entry name" value="Dala_Dala_lig_N"/>
</dbReference>
<evidence type="ECO:0000256" key="6">
    <source>
        <dbReference type="ARBA" id="ARBA00022741"/>
    </source>
</evidence>
<dbReference type="SUPFAM" id="SSF52440">
    <property type="entry name" value="PreATP-grasp domain"/>
    <property type="match status" value="1"/>
</dbReference>
<dbReference type="GO" id="GO:0160222">
    <property type="term" value="F:D-alanine-D-serine ligase activity"/>
    <property type="evidence" value="ECO:0007669"/>
    <property type="project" value="UniProtKB-EC"/>
</dbReference>
<comment type="function">
    <text evidence="13">Cell wall formation.</text>
</comment>
<dbReference type="EC" id="6.3.2.4" evidence="13"/>
<dbReference type="InterPro" id="IPR011761">
    <property type="entry name" value="ATP-grasp"/>
</dbReference>
<gene>
    <name evidence="16" type="primary">vanG</name>
    <name evidence="13" type="synonym">ddl</name>
    <name evidence="16" type="ORF">H8S20_16105</name>
</gene>
<keyword evidence="12 13" id="KW-0961">Cell wall biogenesis/degradation</keyword>
<dbReference type="Proteomes" id="UP000596929">
    <property type="component" value="Unassembled WGS sequence"/>
</dbReference>
<dbReference type="NCBIfam" id="TIGR01205">
    <property type="entry name" value="D_ala_D_alaTIGR"/>
    <property type="match status" value="1"/>
</dbReference>
<evidence type="ECO:0000313" key="17">
    <source>
        <dbReference type="Proteomes" id="UP000596929"/>
    </source>
</evidence>
<evidence type="ECO:0000313" key="16">
    <source>
        <dbReference type="EMBL" id="MBC5630383.1"/>
    </source>
</evidence>
<dbReference type="SUPFAM" id="SSF56059">
    <property type="entry name" value="Glutathione synthetase ATP-binding domain-like"/>
    <property type="match status" value="1"/>
</dbReference>